<accession>A0A8B7Z8Y0</accession>
<reference evidence="3" key="1">
    <citation type="submission" date="2025-08" db="UniProtKB">
        <authorList>
            <consortium name="RefSeq"/>
        </authorList>
    </citation>
    <scope>IDENTIFICATION</scope>
</reference>
<name>A0A8B7Z8Y0_ACAPL</name>
<evidence type="ECO:0000313" key="3">
    <source>
        <dbReference type="RefSeq" id="XP_022101412.1"/>
    </source>
</evidence>
<sequence>MRQAMRLPIYVATLLTVVSAIDIPVFTNFVTTEVATISHSSTVKLIGYLCGQARGNHVNVSLELPHNPDWNPSLGVLYYYVVDSPSKGEADALCTNLHQGVPGPSCNVKSWPSVGDLYITVHSGLADAVAFSVIGTSYTKREVNPGVGGERTRKVFSPLKPPTANRVPRLPPGQETKEGQVIYLAEFVTLMGPQAIPRLQKAHLNFTFCPTPRMGRGTSSRPGSLVWT</sequence>
<dbReference type="AlphaFoldDB" id="A0A8B7Z8Y0"/>
<gene>
    <name evidence="3" type="primary">LOC110985026</name>
</gene>
<proteinExistence type="predicted"/>
<keyword evidence="2" id="KW-1185">Reference proteome</keyword>
<evidence type="ECO:0000313" key="2">
    <source>
        <dbReference type="Proteomes" id="UP000694845"/>
    </source>
</evidence>
<protein>
    <submittedName>
        <fullName evidence="3">Uncharacterized protein LOC110985026</fullName>
    </submittedName>
</protein>
<dbReference type="GeneID" id="110985026"/>
<feature type="chain" id="PRO_5034351570" evidence="1">
    <location>
        <begin position="21"/>
        <end position="228"/>
    </location>
</feature>
<dbReference type="RefSeq" id="XP_022101412.1">
    <property type="nucleotide sequence ID" value="XM_022245720.1"/>
</dbReference>
<dbReference type="KEGG" id="aplc:110985026"/>
<feature type="signal peptide" evidence="1">
    <location>
        <begin position="1"/>
        <end position="20"/>
    </location>
</feature>
<organism evidence="2 3">
    <name type="scientific">Acanthaster planci</name>
    <name type="common">Crown-of-thorns starfish</name>
    <dbReference type="NCBI Taxonomy" id="133434"/>
    <lineage>
        <taxon>Eukaryota</taxon>
        <taxon>Metazoa</taxon>
        <taxon>Echinodermata</taxon>
        <taxon>Eleutherozoa</taxon>
        <taxon>Asterozoa</taxon>
        <taxon>Asteroidea</taxon>
        <taxon>Valvatacea</taxon>
        <taxon>Valvatida</taxon>
        <taxon>Acanthasteridae</taxon>
        <taxon>Acanthaster</taxon>
    </lineage>
</organism>
<evidence type="ECO:0000256" key="1">
    <source>
        <dbReference type="SAM" id="SignalP"/>
    </source>
</evidence>
<dbReference type="Proteomes" id="UP000694845">
    <property type="component" value="Unplaced"/>
</dbReference>
<keyword evidence="1" id="KW-0732">Signal</keyword>